<dbReference type="RefSeq" id="WP_089097354.1">
    <property type="nucleotide sequence ID" value="NZ_NDYL01000001.1"/>
</dbReference>
<evidence type="ECO:0000313" key="1">
    <source>
        <dbReference type="EMBL" id="OXB94899.1"/>
    </source>
</evidence>
<dbReference type="Proteomes" id="UP000198394">
    <property type="component" value="Unassembled WGS sequence"/>
</dbReference>
<protein>
    <recommendedName>
        <fullName evidence="3">Type I restriction endonuclease subunit M</fullName>
    </recommendedName>
</protein>
<gene>
    <name evidence="1" type="ORF">B9L23_08535</name>
</gene>
<proteinExistence type="predicted"/>
<evidence type="ECO:0008006" key="3">
    <source>
        <dbReference type="Google" id="ProtNLM"/>
    </source>
</evidence>
<sequence length="91" mass="10151">MLKESKFELGALLITPGARKAISYHEIFQAISRHAAGDWGDVSEEGAKLNDQALKESGRLFSVYESSNGIRFYIITEANRNTTTVLLPDEY</sequence>
<evidence type="ECO:0000313" key="2">
    <source>
        <dbReference type="Proteomes" id="UP000198394"/>
    </source>
</evidence>
<keyword evidence="2" id="KW-1185">Reference proteome</keyword>
<organism evidence="1 2">
    <name type="scientific">Parageobacillus galactosidasius</name>
    <dbReference type="NCBI Taxonomy" id="883812"/>
    <lineage>
        <taxon>Bacteria</taxon>
        <taxon>Bacillati</taxon>
        <taxon>Bacillota</taxon>
        <taxon>Bacilli</taxon>
        <taxon>Bacillales</taxon>
        <taxon>Anoxybacillaceae</taxon>
        <taxon>Parageobacillus</taxon>
    </lineage>
</organism>
<dbReference type="EMBL" id="NDYL01000001">
    <property type="protein sequence ID" value="OXB94899.1"/>
    <property type="molecule type" value="Genomic_DNA"/>
</dbReference>
<accession>A0A226QU01</accession>
<name>A0A226QU01_9BACL</name>
<comment type="caution">
    <text evidence="1">The sequence shown here is derived from an EMBL/GenBank/DDBJ whole genome shotgun (WGS) entry which is preliminary data.</text>
</comment>
<reference evidence="1 2" key="1">
    <citation type="submission" date="2017-04" db="EMBL/GenBank/DDBJ databases">
        <title>The genome sequence of Parageobacillus galactosidasius DSM 18751.</title>
        <authorList>
            <person name="Ramaloko W.T."/>
            <person name="Koen N."/>
            <person name="Polliack S."/>
            <person name="Aliyu H."/>
            <person name="Lebre P."/>
            <person name="Mohr T."/>
            <person name="Oswald F."/>
            <person name="Zwick M."/>
            <person name="Neumann A."/>
            <person name="Syldatk C."/>
            <person name="Cowan D."/>
            <person name="De Maayer P."/>
        </authorList>
    </citation>
    <scope>NUCLEOTIDE SEQUENCE [LARGE SCALE GENOMIC DNA]</scope>
    <source>
        <strain evidence="1 2">DSM 18751</strain>
    </source>
</reference>
<dbReference type="AlphaFoldDB" id="A0A226QU01"/>